<evidence type="ECO:0000256" key="1">
    <source>
        <dbReference type="SAM" id="MobiDB-lite"/>
    </source>
</evidence>
<protein>
    <submittedName>
        <fullName evidence="2">Uncharacterized protein</fullName>
    </submittedName>
</protein>
<dbReference type="AlphaFoldDB" id="A0A6J4S0Q1"/>
<feature type="compositionally biased region" description="Basic residues" evidence="1">
    <location>
        <begin position="142"/>
        <end position="162"/>
    </location>
</feature>
<feature type="non-terminal residue" evidence="2">
    <location>
        <position position="174"/>
    </location>
</feature>
<feature type="non-terminal residue" evidence="2">
    <location>
        <position position="1"/>
    </location>
</feature>
<evidence type="ECO:0000313" key="2">
    <source>
        <dbReference type="EMBL" id="CAA9485962.1"/>
    </source>
</evidence>
<proteinExistence type="predicted"/>
<sequence length="174" mass="18767">GPRRADGIRGSRVDRERVRAMVPNWRPCGGRVELAAETELRRDRGNRRFDAGRRAAAGDGAGELGRAAVQRRQLPRGRVSLLRMGRRLAGPLLSRHAGDAVAHRLRLARRAADPDVAHGLGGGAARGAAVAPRAAPPVRPVRALRLRPPRHARPLPRVRHGGGKFGSPRRTPGL</sequence>
<gene>
    <name evidence="2" type="ORF">AVDCRST_MAG69-1064</name>
</gene>
<name>A0A6J4S0Q1_9ACTN</name>
<reference evidence="2" key="1">
    <citation type="submission" date="2020-02" db="EMBL/GenBank/DDBJ databases">
        <authorList>
            <person name="Meier V. D."/>
        </authorList>
    </citation>
    <scope>NUCLEOTIDE SEQUENCE</scope>
    <source>
        <strain evidence="2">AVDCRST_MAG69</strain>
    </source>
</reference>
<accession>A0A6J4S0Q1</accession>
<dbReference type="EMBL" id="CADCVP010000120">
    <property type="protein sequence ID" value="CAA9485962.1"/>
    <property type="molecule type" value="Genomic_DNA"/>
</dbReference>
<organism evidence="2">
    <name type="scientific">uncultured Solirubrobacteraceae bacterium</name>
    <dbReference type="NCBI Taxonomy" id="1162706"/>
    <lineage>
        <taxon>Bacteria</taxon>
        <taxon>Bacillati</taxon>
        <taxon>Actinomycetota</taxon>
        <taxon>Thermoleophilia</taxon>
        <taxon>Solirubrobacterales</taxon>
        <taxon>Solirubrobacteraceae</taxon>
        <taxon>environmental samples</taxon>
    </lineage>
</organism>
<feature type="region of interest" description="Disordered" evidence="1">
    <location>
        <begin position="124"/>
        <end position="174"/>
    </location>
</feature>